<evidence type="ECO:0000313" key="3">
    <source>
        <dbReference type="EMBL" id="AHG60042.1"/>
    </source>
</evidence>
<dbReference type="PRINTS" id="PR01002">
    <property type="entry name" value="FLGFLGJ"/>
</dbReference>
<dbReference type="EMBL" id="CP002697">
    <property type="protein sequence ID" value="AHG60042.1"/>
    <property type="molecule type" value="Genomic_DNA"/>
</dbReference>
<reference evidence="3 4" key="1">
    <citation type="journal article" date="2013" name="BMC Genomics">
        <title>Comparative analysis of genome sequences from four strains of the Buchnera aphidicola Mp endosymbion of the green peach aphid, Myzus persicae.</title>
        <authorList>
            <person name="Jiang Z."/>
            <person name="Jones D.H."/>
            <person name="Khuri S."/>
            <person name="Tsinoremas N.F."/>
            <person name="Wyss T."/>
            <person name="Jander G."/>
            <person name="Wilson A.C."/>
        </authorList>
    </citation>
    <scope>NUCLEOTIDE SEQUENCE [LARGE SCALE GENOMIC DNA]</scope>
    <source>
        <strain evidence="4">str. USDA (Myzus persicae)</strain>
    </source>
</reference>
<dbReference type="InterPro" id="IPR019301">
    <property type="entry name" value="Flagellar_prot_FlgJ_N"/>
</dbReference>
<evidence type="ECO:0000259" key="2">
    <source>
        <dbReference type="Pfam" id="PF10135"/>
    </source>
</evidence>
<proteinExistence type="predicted"/>
<dbReference type="Pfam" id="PF10135">
    <property type="entry name" value="Rod-binding"/>
    <property type="match status" value="1"/>
</dbReference>
<keyword evidence="1" id="KW-1005">Bacterial flagellum biogenesis</keyword>
<dbReference type="AlphaFoldDB" id="W0P3M1"/>
<dbReference type="GO" id="GO:0044781">
    <property type="term" value="P:bacterial-type flagellum organization"/>
    <property type="evidence" value="ECO:0007669"/>
    <property type="project" value="UniProtKB-KW"/>
</dbReference>
<evidence type="ECO:0000313" key="4">
    <source>
        <dbReference type="Proteomes" id="UP000019087"/>
    </source>
</evidence>
<dbReference type="KEGG" id="bapu:BUMPUSDA_CDS00251"/>
<dbReference type="PATRIC" id="fig|1009856.3.peg.337"/>
<protein>
    <submittedName>
        <fullName evidence="3">Flgj</fullName>
    </submittedName>
</protein>
<dbReference type="Proteomes" id="UP000019087">
    <property type="component" value="Chromosome"/>
</dbReference>
<name>W0P3M1_BUCMP</name>
<evidence type="ECO:0000256" key="1">
    <source>
        <dbReference type="ARBA" id="ARBA00022795"/>
    </source>
</evidence>
<gene>
    <name evidence="3" type="primary">flgj</name>
    <name evidence="3" type="ORF">BUMPUSDA_CDS00251</name>
</gene>
<feature type="domain" description="Flagellar protein FlgJ N-terminal" evidence="2">
    <location>
        <begin position="50"/>
        <end position="96"/>
    </location>
</feature>
<sequence>MNNNLLLFNISNYGTKFIHELKYQVHNNAKKYSLQTAKEVEGVFIQILLKSMRSSLSKDNLIDNNQSRLYTDIYDQELSKILSKKGMGLTNIILKQLQKTQKT</sequence>
<dbReference type="HOGENOM" id="CLU_130187_1_0_6"/>
<organism evidence="3 4">
    <name type="scientific">Buchnera aphidicola str. USDA</name>
    <name type="common">Myzus persicae</name>
    <dbReference type="NCBI Taxonomy" id="1009856"/>
    <lineage>
        <taxon>Bacteria</taxon>
        <taxon>Pseudomonadati</taxon>
        <taxon>Pseudomonadota</taxon>
        <taxon>Gammaproteobacteria</taxon>
        <taxon>Enterobacterales</taxon>
        <taxon>Erwiniaceae</taxon>
        <taxon>Buchnera</taxon>
    </lineage>
</organism>
<accession>W0P3M1</accession>
<dbReference type="RefSeq" id="WP_025368978.1">
    <property type="nucleotide sequence ID" value="NZ_CP002697.1"/>
</dbReference>